<feature type="region of interest" description="Disordered" evidence="1">
    <location>
        <begin position="1"/>
        <end position="83"/>
    </location>
</feature>
<sequence>MSTENDSFSTPVPGVDPATGRRSTTVGATSGGAHAAGNPAGPEDGSAGVTGTGKEQAAQVAGTAKEQAGAVAGSAKSEAQDVLAEARGQAGDLLEDLRTQLSEQSEVVRDRVAGFLGEFGSELRGMADSGGGQGYATRLVQQVGGHASTWGDRLDSSSSADLLTRTRAFARRRPGAFLLGALAVGVVVGRVGRGAKAQHDEQADAGTAAPTDAPTLGATDLDRTAPVTGSLDAGVPVVGEETAVGRPLTTPGAAPASTGFGNPAPGSVTDEEQRR</sequence>
<feature type="compositionally biased region" description="Polar residues" evidence="1">
    <location>
        <begin position="1"/>
        <end position="10"/>
    </location>
</feature>
<proteinExistence type="predicted"/>
<dbReference type="EMBL" id="JBHMDM010000007">
    <property type="protein sequence ID" value="MFB9378048.1"/>
    <property type="molecule type" value="Genomic_DNA"/>
</dbReference>
<gene>
    <name evidence="2" type="ORF">ACFFVI_13835</name>
</gene>
<reference evidence="2 3" key="1">
    <citation type="submission" date="2024-09" db="EMBL/GenBank/DDBJ databases">
        <authorList>
            <person name="Sun Q."/>
            <person name="Mori K."/>
        </authorList>
    </citation>
    <scope>NUCLEOTIDE SEQUENCE [LARGE SCALE GENOMIC DNA]</scope>
    <source>
        <strain evidence="2 3">TISTR 1856</strain>
    </source>
</reference>
<organism evidence="2 3">
    <name type="scientific">Kineococcus gynurae</name>
    <dbReference type="NCBI Taxonomy" id="452979"/>
    <lineage>
        <taxon>Bacteria</taxon>
        <taxon>Bacillati</taxon>
        <taxon>Actinomycetota</taxon>
        <taxon>Actinomycetes</taxon>
        <taxon>Kineosporiales</taxon>
        <taxon>Kineosporiaceae</taxon>
        <taxon>Kineococcus</taxon>
    </lineage>
</organism>
<evidence type="ECO:0000313" key="3">
    <source>
        <dbReference type="Proteomes" id="UP001589748"/>
    </source>
</evidence>
<feature type="compositionally biased region" description="Low complexity" evidence="1">
    <location>
        <begin position="31"/>
        <end position="42"/>
    </location>
</feature>
<protein>
    <submittedName>
        <fullName evidence="2">Uncharacterized protein</fullName>
    </submittedName>
</protein>
<accession>A0ABV5LVD1</accession>
<feature type="region of interest" description="Disordered" evidence="1">
    <location>
        <begin position="197"/>
        <end position="275"/>
    </location>
</feature>
<evidence type="ECO:0000256" key="1">
    <source>
        <dbReference type="SAM" id="MobiDB-lite"/>
    </source>
</evidence>
<dbReference type="SUPFAM" id="SSF58113">
    <property type="entry name" value="Apolipoprotein A-I"/>
    <property type="match status" value="1"/>
</dbReference>
<feature type="compositionally biased region" description="Low complexity" evidence="1">
    <location>
        <begin position="204"/>
        <end position="219"/>
    </location>
</feature>
<name>A0ABV5LVD1_9ACTN</name>
<dbReference type="Gene3D" id="1.20.120.20">
    <property type="entry name" value="Apolipoprotein"/>
    <property type="match status" value="1"/>
</dbReference>
<keyword evidence="3" id="KW-1185">Reference proteome</keyword>
<dbReference type="RefSeq" id="WP_380137497.1">
    <property type="nucleotide sequence ID" value="NZ_JBHLUI010000008.1"/>
</dbReference>
<dbReference type="Proteomes" id="UP001589748">
    <property type="component" value="Unassembled WGS sequence"/>
</dbReference>
<comment type="caution">
    <text evidence="2">The sequence shown here is derived from an EMBL/GenBank/DDBJ whole genome shotgun (WGS) entry which is preliminary data.</text>
</comment>
<evidence type="ECO:0000313" key="2">
    <source>
        <dbReference type="EMBL" id="MFB9378048.1"/>
    </source>
</evidence>